<evidence type="ECO:0000256" key="4">
    <source>
        <dbReference type="ARBA" id="ARBA00022679"/>
    </source>
</evidence>
<protein>
    <recommendedName>
        <fullName evidence="11">Peptidoglycan glycosyltransferase RodA</fullName>
        <shortName evidence="11">PGT</shortName>
        <ecNumber evidence="11">2.4.99.28</ecNumber>
    </recommendedName>
    <alternativeName>
        <fullName evidence="11">Cell elongation protein RodA</fullName>
    </alternativeName>
    <alternativeName>
        <fullName evidence="11">Cell wall polymerase</fullName>
    </alternativeName>
    <alternativeName>
        <fullName evidence="11">Peptidoglycan polymerase</fullName>
        <shortName evidence="11">PG polymerase</shortName>
    </alternativeName>
</protein>
<proteinExistence type="inferred from homology"/>
<dbReference type="GO" id="GO:0005886">
    <property type="term" value="C:plasma membrane"/>
    <property type="evidence" value="ECO:0007669"/>
    <property type="project" value="UniProtKB-SubCell"/>
</dbReference>
<comment type="caution">
    <text evidence="12">The sequence shown here is derived from an EMBL/GenBank/DDBJ whole genome shotgun (WGS) entry which is preliminary data.</text>
</comment>
<feature type="transmembrane region" description="Helical" evidence="11">
    <location>
        <begin position="280"/>
        <end position="306"/>
    </location>
</feature>
<comment type="pathway">
    <text evidence="11">Cell wall biogenesis; peptidoglycan biosynthesis.</text>
</comment>
<feature type="transmembrane region" description="Helical" evidence="11">
    <location>
        <begin position="318"/>
        <end position="349"/>
    </location>
</feature>
<dbReference type="GO" id="GO:0015648">
    <property type="term" value="F:lipid-linked peptidoglycan transporter activity"/>
    <property type="evidence" value="ECO:0007669"/>
    <property type="project" value="TreeGrafter"/>
</dbReference>
<keyword evidence="3 11" id="KW-0328">Glycosyltransferase</keyword>
<dbReference type="GO" id="GO:0009252">
    <property type="term" value="P:peptidoglycan biosynthetic process"/>
    <property type="evidence" value="ECO:0007669"/>
    <property type="project" value="UniProtKB-UniRule"/>
</dbReference>
<keyword evidence="10 11" id="KW-0961">Cell wall biogenesis/degradation</keyword>
<feature type="transmembrane region" description="Helical" evidence="11">
    <location>
        <begin position="201"/>
        <end position="220"/>
    </location>
</feature>
<dbReference type="InterPro" id="IPR001182">
    <property type="entry name" value="FtsW/RodA"/>
</dbReference>
<evidence type="ECO:0000256" key="11">
    <source>
        <dbReference type="HAMAP-Rule" id="MF_02079"/>
    </source>
</evidence>
<comment type="catalytic activity">
    <reaction evidence="11">
        <text>[GlcNAc-(1-&gt;4)-Mur2Ac(oyl-L-Ala-gamma-D-Glu-L-Lys-D-Ala-D-Ala)](n)-di-trans,octa-cis-undecaprenyl diphosphate + beta-D-GlcNAc-(1-&gt;4)-Mur2Ac(oyl-L-Ala-gamma-D-Glu-L-Lys-D-Ala-D-Ala)-di-trans,octa-cis-undecaprenyl diphosphate = [GlcNAc-(1-&gt;4)-Mur2Ac(oyl-L-Ala-gamma-D-Glu-L-Lys-D-Ala-D-Ala)](n+1)-di-trans,octa-cis-undecaprenyl diphosphate + di-trans,octa-cis-undecaprenyl diphosphate + H(+)</text>
        <dbReference type="Rhea" id="RHEA:23708"/>
        <dbReference type="Rhea" id="RHEA-COMP:9602"/>
        <dbReference type="Rhea" id="RHEA-COMP:9603"/>
        <dbReference type="ChEBI" id="CHEBI:15378"/>
        <dbReference type="ChEBI" id="CHEBI:58405"/>
        <dbReference type="ChEBI" id="CHEBI:60033"/>
        <dbReference type="ChEBI" id="CHEBI:78435"/>
        <dbReference type="EC" id="2.4.99.28"/>
    </reaction>
</comment>
<dbReference type="NCBIfam" id="TIGR02210">
    <property type="entry name" value="rodA_shape"/>
    <property type="match status" value="1"/>
</dbReference>
<evidence type="ECO:0000256" key="3">
    <source>
        <dbReference type="ARBA" id="ARBA00022676"/>
    </source>
</evidence>
<evidence type="ECO:0000313" key="12">
    <source>
        <dbReference type="EMBL" id="KIE45934.1"/>
    </source>
</evidence>
<dbReference type="Pfam" id="PF01098">
    <property type="entry name" value="FTSW_RODA_SPOVE"/>
    <property type="match status" value="1"/>
</dbReference>
<dbReference type="GO" id="GO:0008955">
    <property type="term" value="F:peptidoglycan glycosyltransferase activity"/>
    <property type="evidence" value="ECO:0007669"/>
    <property type="project" value="UniProtKB-UniRule"/>
</dbReference>
<comment type="subcellular location">
    <subcellularLocation>
        <location evidence="11">Cell membrane</location>
        <topology evidence="11">Multi-pass membrane protein</topology>
    </subcellularLocation>
    <subcellularLocation>
        <location evidence="1">Membrane</location>
        <topology evidence="1">Multi-pass membrane protein</topology>
    </subcellularLocation>
</comment>
<comment type="similarity">
    <text evidence="11">Belongs to the SEDS family. MrdB/RodA subfamily.</text>
</comment>
<reference evidence="12 13" key="1">
    <citation type="journal article" date="2015" name="Infect. Genet. Evol.">
        <title>Genomic sequences of six botulinum neurotoxin-producing strains representing three clostridial species illustrate the mobility and diversity of botulinum neurotoxin genes.</title>
        <authorList>
            <person name="Smith T.J."/>
            <person name="Hill K.K."/>
            <person name="Xie G."/>
            <person name="Foley B.T."/>
            <person name="Williamson C.H."/>
            <person name="Foster J.T."/>
            <person name="Johnson S.L."/>
            <person name="Chertkov O."/>
            <person name="Teshima H."/>
            <person name="Gibbons H.S."/>
            <person name="Johnsky L.A."/>
            <person name="Karavis M.A."/>
            <person name="Smith L.A."/>
        </authorList>
    </citation>
    <scope>NUCLEOTIDE SEQUENCE [LARGE SCALE GENOMIC DNA]</scope>
    <source>
        <strain evidence="12 13">CDC 2741</strain>
    </source>
</reference>
<evidence type="ECO:0000256" key="10">
    <source>
        <dbReference type="ARBA" id="ARBA00023316"/>
    </source>
</evidence>
<comment type="function">
    <text evidence="11">Peptidoglycan polymerase that is essential for cell wall elongation.</text>
</comment>
<sequence>MAIKNNIILKKYFELNEYFDLKKYMKNFDIFLFILVIIVSICGIVMISSATSNFTNSRRYITTQSLSIIIGLVLMFMTICIDYRNIGRAYKFIYVFNFLLLAAVSLFGTGKEQWGAQRWIQIGSIGIQPSEIVKIGFIIILAKFLELIKDNVNQVKYLLATLAYIGVPIVLVMAQPDLGTALAFVFISIAMLYICGIDYRYILAGVLSCAIFIPLAWQYLLKEYQKNRLLVFINPDLDPMGAGYHVLQSKISVGSGGLFGKGLFKGAYAQNFVPEKHTDFIFTIIAEELGFIGSAIILLLLLVIVLRCISIAKSAKDYFGSYVCVGVASMIIFQIFVNIGMCIGIMPVTGIPLPFISYGGSSLITNFIAIGLVLNVRLRHKTITF</sequence>
<feature type="transmembrane region" description="Helical" evidence="11">
    <location>
        <begin position="355"/>
        <end position="376"/>
    </location>
</feature>
<dbReference type="GO" id="GO:0071555">
    <property type="term" value="P:cell wall organization"/>
    <property type="evidence" value="ECO:0007669"/>
    <property type="project" value="UniProtKB-KW"/>
</dbReference>
<dbReference type="InterPro" id="IPR018365">
    <property type="entry name" value="Cell_cycle_FtsW-rel_CS"/>
</dbReference>
<dbReference type="GO" id="GO:0008360">
    <property type="term" value="P:regulation of cell shape"/>
    <property type="evidence" value="ECO:0007669"/>
    <property type="project" value="UniProtKB-KW"/>
</dbReference>
<keyword evidence="6 11" id="KW-0133">Cell shape</keyword>
<keyword evidence="7 11" id="KW-0573">Peptidoglycan synthesis</keyword>
<evidence type="ECO:0000313" key="13">
    <source>
        <dbReference type="Proteomes" id="UP000031366"/>
    </source>
</evidence>
<dbReference type="EMBL" id="AYSO01000018">
    <property type="protein sequence ID" value="KIE45934.1"/>
    <property type="molecule type" value="Genomic_DNA"/>
</dbReference>
<dbReference type="GO" id="GO:0051301">
    <property type="term" value="P:cell division"/>
    <property type="evidence" value="ECO:0007669"/>
    <property type="project" value="InterPro"/>
</dbReference>
<feature type="transmembrane region" description="Helical" evidence="11">
    <location>
        <begin position="30"/>
        <end position="48"/>
    </location>
</feature>
<evidence type="ECO:0000256" key="7">
    <source>
        <dbReference type="ARBA" id="ARBA00022984"/>
    </source>
</evidence>
<organism evidence="12 13">
    <name type="scientific">Clostridium argentinense CDC 2741</name>
    <dbReference type="NCBI Taxonomy" id="1418104"/>
    <lineage>
        <taxon>Bacteria</taxon>
        <taxon>Bacillati</taxon>
        <taxon>Bacillota</taxon>
        <taxon>Clostridia</taxon>
        <taxon>Eubacteriales</taxon>
        <taxon>Clostridiaceae</taxon>
        <taxon>Clostridium</taxon>
    </lineage>
</organism>
<dbReference type="Proteomes" id="UP000031366">
    <property type="component" value="Unassembled WGS sequence"/>
</dbReference>
<keyword evidence="5 11" id="KW-0812">Transmembrane</keyword>
<evidence type="ECO:0000256" key="9">
    <source>
        <dbReference type="ARBA" id="ARBA00023136"/>
    </source>
</evidence>
<accession>A0A0C1TZ66</accession>
<dbReference type="PROSITE" id="PS00428">
    <property type="entry name" value="FTSW_RODA_SPOVE"/>
    <property type="match status" value="1"/>
</dbReference>
<feature type="transmembrane region" description="Helical" evidence="11">
    <location>
        <begin position="157"/>
        <end position="174"/>
    </location>
</feature>
<keyword evidence="13" id="KW-1185">Reference proteome</keyword>
<dbReference type="HAMAP" id="MF_02079">
    <property type="entry name" value="PGT_RodA"/>
    <property type="match status" value="1"/>
</dbReference>
<dbReference type="PANTHER" id="PTHR30474:SF1">
    <property type="entry name" value="PEPTIDOGLYCAN GLYCOSYLTRANSFERASE MRDB"/>
    <property type="match status" value="1"/>
</dbReference>
<dbReference type="AlphaFoldDB" id="A0A0C1TZ66"/>
<evidence type="ECO:0000256" key="6">
    <source>
        <dbReference type="ARBA" id="ARBA00022960"/>
    </source>
</evidence>
<dbReference type="PANTHER" id="PTHR30474">
    <property type="entry name" value="CELL CYCLE PROTEIN"/>
    <property type="match status" value="1"/>
</dbReference>
<dbReference type="InterPro" id="IPR011923">
    <property type="entry name" value="RodA/MrdB"/>
</dbReference>
<feature type="transmembrane region" description="Helical" evidence="11">
    <location>
        <begin position="92"/>
        <end position="110"/>
    </location>
</feature>
<name>A0A0C1TZ66_9CLOT</name>
<keyword evidence="4 11" id="KW-0808">Transferase</keyword>
<dbReference type="GO" id="GO:0032153">
    <property type="term" value="C:cell division site"/>
    <property type="evidence" value="ECO:0007669"/>
    <property type="project" value="TreeGrafter"/>
</dbReference>
<evidence type="ECO:0000256" key="2">
    <source>
        <dbReference type="ARBA" id="ARBA00022475"/>
    </source>
</evidence>
<dbReference type="EC" id="2.4.99.28" evidence="11"/>
<feature type="transmembrane region" description="Helical" evidence="11">
    <location>
        <begin position="122"/>
        <end position="145"/>
    </location>
</feature>
<keyword evidence="9 11" id="KW-0472">Membrane</keyword>
<evidence type="ECO:0000256" key="1">
    <source>
        <dbReference type="ARBA" id="ARBA00004141"/>
    </source>
</evidence>
<feature type="transmembrane region" description="Helical" evidence="11">
    <location>
        <begin position="60"/>
        <end position="80"/>
    </location>
</feature>
<keyword evidence="2 11" id="KW-1003">Cell membrane</keyword>
<gene>
    <name evidence="12" type="primary">mrdB</name>
    <name evidence="11" type="synonym">rodA</name>
    <name evidence="12" type="ORF">U732_2099</name>
</gene>
<keyword evidence="8 11" id="KW-1133">Transmembrane helix</keyword>
<dbReference type="UniPathway" id="UPA00219"/>
<evidence type="ECO:0000256" key="8">
    <source>
        <dbReference type="ARBA" id="ARBA00022989"/>
    </source>
</evidence>
<feature type="transmembrane region" description="Helical" evidence="11">
    <location>
        <begin position="180"/>
        <end position="196"/>
    </location>
</feature>
<evidence type="ECO:0000256" key="5">
    <source>
        <dbReference type="ARBA" id="ARBA00022692"/>
    </source>
</evidence>
<dbReference type="STRING" id="29341.RSJ17_02800"/>